<name>A0A0C3G1W1_PILCF</name>
<organism evidence="1 2">
    <name type="scientific">Piloderma croceum (strain F 1598)</name>
    <dbReference type="NCBI Taxonomy" id="765440"/>
    <lineage>
        <taxon>Eukaryota</taxon>
        <taxon>Fungi</taxon>
        <taxon>Dikarya</taxon>
        <taxon>Basidiomycota</taxon>
        <taxon>Agaricomycotina</taxon>
        <taxon>Agaricomycetes</taxon>
        <taxon>Agaricomycetidae</taxon>
        <taxon>Atheliales</taxon>
        <taxon>Atheliaceae</taxon>
        <taxon>Piloderma</taxon>
    </lineage>
</organism>
<gene>
    <name evidence="1" type="ORF">PILCRDRAFT_812052</name>
</gene>
<dbReference type="EMBL" id="KN832973">
    <property type="protein sequence ID" value="KIM90310.1"/>
    <property type="molecule type" value="Genomic_DNA"/>
</dbReference>
<dbReference type="Proteomes" id="UP000054166">
    <property type="component" value="Unassembled WGS sequence"/>
</dbReference>
<evidence type="ECO:0000313" key="2">
    <source>
        <dbReference type="Proteomes" id="UP000054166"/>
    </source>
</evidence>
<sequence length="78" mass="9287">MIFVTVSCYIHYGTNNYLSLHLDRLKQRVTESRHNEITSQLDIERRGHLSPINLVIYRLNRCELLCLDLNQSYFDWGS</sequence>
<proteinExistence type="predicted"/>
<dbReference type="HOGENOM" id="CLU_2622856_0_0_1"/>
<dbReference type="InParanoid" id="A0A0C3G1W1"/>
<dbReference type="AlphaFoldDB" id="A0A0C3G1W1"/>
<reference evidence="2" key="2">
    <citation type="submission" date="2015-01" db="EMBL/GenBank/DDBJ databases">
        <title>Evolutionary Origins and Diversification of the Mycorrhizal Mutualists.</title>
        <authorList>
            <consortium name="DOE Joint Genome Institute"/>
            <consortium name="Mycorrhizal Genomics Consortium"/>
            <person name="Kohler A."/>
            <person name="Kuo A."/>
            <person name="Nagy L.G."/>
            <person name="Floudas D."/>
            <person name="Copeland A."/>
            <person name="Barry K.W."/>
            <person name="Cichocki N."/>
            <person name="Veneault-Fourrey C."/>
            <person name="LaButti K."/>
            <person name="Lindquist E.A."/>
            <person name="Lipzen A."/>
            <person name="Lundell T."/>
            <person name="Morin E."/>
            <person name="Murat C."/>
            <person name="Riley R."/>
            <person name="Ohm R."/>
            <person name="Sun H."/>
            <person name="Tunlid A."/>
            <person name="Henrissat B."/>
            <person name="Grigoriev I.V."/>
            <person name="Hibbett D.S."/>
            <person name="Martin F."/>
        </authorList>
    </citation>
    <scope>NUCLEOTIDE SEQUENCE [LARGE SCALE GENOMIC DNA]</scope>
    <source>
        <strain evidence="2">F 1598</strain>
    </source>
</reference>
<protein>
    <submittedName>
        <fullName evidence="1">Uncharacterized protein</fullName>
    </submittedName>
</protein>
<keyword evidence="2" id="KW-1185">Reference proteome</keyword>
<reference evidence="1 2" key="1">
    <citation type="submission" date="2014-04" db="EMBL/GenBank/DDBJ databases">
        <authorList>
            <consortium name="DOE Joint Genome Institute"/>
            <person name="Kuo A."/>
            <person name="Tarkka M."/>
            <person name="Buscot F."/>
            <person name="Kohler A."/>
            <person name="Nagy L.G."/>
            <person name="Floudas D."/>
            <person name="Copeland A."/>
            <person name="Barry K.W."/>
            <person name="Cichocki N."/>
            <person name="Veneault-Fourrey C."/>
            <person name="LaButti K."/>
            <person name="Lindquist E.A."/>
            <person name="Lipzen A."/>
            <person name="Lundell T."/>
            <person name="Morin E."/>
            <person name="Murat C."/>
            <person name="Sun H."/>
            <person name="Tunlid A."/>
            <person name="Henrissat B."/>
            <person name="Grigoriev I.V."/>
            <person name="Hibbett D.S."/>
            <person name="Martin F."/>
            <person name="Nordberg H.P."/>
            <person name="Cantor M.N."/>
            <person name="Hua S.X."/>
        </authorList>
    </citation>
    <scope>NUCLEOTIDE SEQUENCE [LARGE SCALE GENOMIC DNA]</scope>
    <source>
        <strain evidence="1 2">F 1598</strain>
    </source>
</reference>
<evidence type="ECO:0000313" key="1">
    <source>
        <dbReference type="EMBL" id="KIM90310.1"/>
    </source>
</evidence>
<accession>A0A0C3G1W1</accession>